<organism evidence="11 12">
    <name type="scientific">Candidatus Blautia stercoripullorum</name>
    <dbReference type="NCBI Taxonomy" id="2838502"/>
    <lineage>
        <taxon>Bacteria</taxon>
        <taxon>Bacillati</taxon>
        <taxon>Bacillota</taxon>
        <taxon>Clostridia</taxon>
        <taxon>Lachnospirales</taxon>
        <taxon>Lachnospiraceae</taxon>
        <taxon>Blautia</taxon>
    </lineage>
</organism>
<dbReference type="GO" id="GO:0046872">
    <property type="term" value="F:metal ion binding"/>
    <property type="evidence" value="ECO:0007669"/>
    <property type="project" value="UniProtKB-KW"/>
</dbReference>
<dbReference type="InterPro" id="IPR020084">
    <property type="entry name" value="NUDIX_hydrolase_CS"/>
</dbReference>
<dbReference type="PANTHER" id="PTHR42904:SF6">
    <property type="entry name" value="NAD-CAPPED RNA HYDROLASE NUDT12"/>
    <property type="match status" value="1"/>
</dbReference>
<dbReference type="Gene3D" id="3.90.79.10">
    <property type="entry name" value="Nucleoside Triphosphate Pyrophosphohydrolase"/>
    <property type="match status" value="1"/>
</dbReference>
<evidence type="ECO:0000256" key="3">
    <source>
        <dbReference type="ARBA" id="ARBA00009595"/>
    </source>
</evidence>
<dbReference type="InterPro" id="IPR015376">
    <property type="entry name" value="Znr_NADH_PPase"/>
</dbReference>
<comment type="cofactor">
    <cofactor evidence="1">
        <name>Mg(2+)</name>
        <dbReference type="ChEBI" id="CHEBI:18420"/>
    </cofactor>
</comment>
<proteinExistence type="inferred from homology"/>
<protein>
    <recommendedName>
        <fullName evidence="4">NAD(+) diphosphatase</fullName>
        <ecNumber evidence="4">3.6.1.22</ecNumber>
    </recommendedName>
</protein>
<evidence type="ECO:0000313" key="11">
    <source>
        <dbReference type="EMBL" id="HJD38958.1"/>
    </source>
</evidence>
<dbReference type="Pfam" id="PF09297">
    <property type="entry name" value="Zn_ribbon_NUD"/>
    <property type="match status" value="1"/>
</dbReference>
<keyword evidence="8" id="KW-0520">NAD</keyword>
<comment type="similarity">
    <text evidence="3">Belongs to the Nudix hydrolase family. NudC subfamily.</text>
</comment>
<dbReference type="EC" id="3.6.1.22" evidence="4"/>
<dbReference type="SUPFAM" id="SSF55811">
    <property type="entry name" value="Nudix"/>
    <property type="match status" value="1"/>
</dbReference>
<reference evidence="11" key="1">
    <citation type="journal article" date="2021" name="PeerJ">
        <title>Extensive microbial diversity within the chicken gut microbiome revealed by metagenomics and culture.</title>
        <authorList>
            <person name="Gilroy R."/>
            <person name="Ravi A."/>
            <person name="Getino M."/>
            <person name="Pursley I."/>
            <person name="Horton D.L."/>
            <person name="Alikhan N.F."/>
            <person name="Baker D."/>
            <person name="Gharbi K."/>
            <person name="Hall N."/>
            <person name="Watson M."/>
            <person name="Adriaenssens E.M."/>
            <person name="Foster-Nyarko E."/>
            <person name="Jarju S."/>
            <person name="Secka A."/>
            <person name="Antonio M."/>
            <person name="Oren A."/>
            <person name="Chaudhuri R.R."/>
            <person name="La Ragione R."/>
            <person name="Hildebrand F."/>
            <person name="Pallen M.J."/>
        </authorList>
    </citation>
    <scope>NUCLEOTIDE SEQUENCE</scope>
    <source>
        <strain evidence="11">ChiW19-6364</strain>
    </source>
</reference>
<dbReference type="EMBL" id="DWUX01000056">
    <property type="protein sequence ID" value="HJD38958.1"/>
    <property type="molecule type" value="Genomic_DNA"/>
</dbReference>
<dbReference type="InterPro" id="IPR050241">
    <property type="entry name" value="NAD-cap_RNA_hydrolase_NudC"/>
</dbReference>
<dbReference type="CDD" id="cd03429">
    <property type="entry name" value="NUDIX_NADH_pyrophosphatase_Nudt13"/>
    <property type="match status" value="1"/>
</dbReference>
<feature type="domain" description="Nudix hydrolase" evidence="10">
    <location>
        <begin position="149"/>
        <end position="275"/>
    </location>
</feature>
<dbReference type="Pfam" id="PF00293">
    <property type="entry name" value="NUDIX"/>
    <property type="match status" value="1"/>
</dbReference>
<evidence type="ECO:0000256" key="5">
    <source>
        <dbReference type="ARBA" id="ARBA00022723"/>
    </source>
</evidence>
<evidence type="ECO:0000256" key="6">
    <source>
        <dbReference type="ARBA" id="ARBA00022801"/>
    </source>
</evidence>
<name>A0A9D2U4Z7_9FIRM</name>
<dbReference type="GO" id="GO:0035529">
    <property type="term" value="F:NADH pyrophosphatase activity"/>
    <property type="evidence" value="ECO:0007669"/>
    <property type="project" value="TreeGrafter"/>
</dbReference>
<dbReference type="InterPro" id="IPR015797">
    <property type="entry name" value="NUDIX_hydrolase-like_dom_sf"/>
</dbReference>
<evidence type="ECO:0000256" key="2">
    <source>
        <dbReference type="ARBA" id="ARBA00001947"/>
    </source>
</evidence>
<dbReference type="PANTHER" id="PTHR42904">
    <property type="entry name" value="NUDIX HYDROLASE, NUDC SUBFAMILY"/>
    <property type="match status" value="1"/>
</dbReference>
<accession>A0A9D2U4Z7</accession>
<dbReference type="GO" id="GO:0006742">
    <property type="term" value="P:NADP+ catabolic process"/>
    <property type="evidence" value="ECO:0007669"/>
    <property type="project" value="TreeGrafter"/>
</dbReference>
<evidence type="ECO:0000256" key="9">
    <source>
        <dbReference type="ARBA" id="ARBA00023679"/>
    </source>
</evidence>
<comment type="caution">
    <text evidence="11">The sequence shown here is derived from an EMBL/GenBank/DDBJ whole genome shotgun (WGS) entry which is preliminary data.</text>
</comment>
<dbReference type="PROSITE" id="PS00893">
    <property type="entry name" value="NUDIX_BOX"/>
    <property type="match status" value="1"/>
</dbReference>
<dbReference type="PROSITE" id="PS51462">
    <property type="entry name" value="NUDIX"/>
    <property type="match status" value="1"/>
</dbReference>
<gene>
    <name evidence="11" type="primary">nudC</name>
    <name evidence="11" type="ORF">H9913_02935</name>
</gene>
<dbReference type="Gene3D" id="3.90.79.20">
    <property type="match status" value="1"/>
</dbReference>
<reference evidence="11" key="2">
    <citation type="submission" date="2021-04" db="EMBL/GenBank/DDBJ databases">
        <authorList>
            <person name="Gilroy R."/>
        </authorList>
    </citation>
    <scope>NUCLEOTIDE SEQUENCE</scope>
    <source>
        <strain evidence="11">ChiW19-6364</strain>
    </source>
</reference>
<dbReference type="NCBIfam" id="NF001299">
    <property type="entry name" value="PRK00241.1"/>
    <property type="match status" value="1"/>
</dbReference>
<comment type="cofactor">
    <cofactor evidence="2">
        <name>Zn(2+)</name>
        <dbReference type="ChEBI" id="CHEBI:29105"/>
    </cofactor>
</comment>
<evidence type="ECO:0000256" key="4">
    <source>
        <dbReference type="ARBA" id="ARBA00012381"/>
    </source>
</evidence>
<evidence type="ECO:0000259" key="10">
    <source>
        <dbReference type="PROSITE" id="PS51462"/>
    </source>
</evidence>
<dbReference type="Proteomes" id="UP000823850">
    <property type="component" value="Unassembled WGS sequence"/>
</dbReference>
<dbReference type="InterPro" id="IPR049734">
    <property type="entry name" value="NudC-like_C"/>
</dbReference>
<keyword evidence="5" id="KW-0479">Metal-binding</keyword>
<comment type="catalytic activity">
    <reaction evidence="9">
        <text>a 5'-end NAD(+)-phospho-ribonucleoside in mRNA + H2O = a 5'-end phospho-adenosine-phospho-ribonucleoside in mRNA + beta-nicotinamide D-ribonucleotide + 2 H(+)</text>
        <dbReference type="Rhea" id="RHEA:60876"/>
        <dbReference type="Rhea" id="RHEA-COMP:15698"/>
        <dbReference type="Rhea" id="RHEA-COMP:15719"/>
        <dbReference type="ChEBI" id="CHEBI:14649"/>
        <dbReference type="ChEBI" id="CHEBI:15377"/>
        <dbReference type="ChEBI" id="CHEBI:15378"/>
        <dbReference type="ChEBI" id="CHEBI:144029"/>
        <dbReference type="ChEBI" id="CHEBI:144051"/>
    </reaction>
    <physiologicalReaction direction="left-to-right" evidence="9">
        <dbReference type="Rhea" id="RHEA:60877"/>
    </physiologicalReaction>
</comment>
<evidence type="ECO:0000256" key="1">
    <source>
        <dbReference type="ARBA" id="ARBA00001946"/>
    </source>
</evidence>
<dbReference type="InterPro" id="IPR000086">
    <property type="entry name" value="NUDIX_hydrolase_dom"/>
</dbReference>
<evidence type="ECO:0000256" key="7">
    <source>
        <dbReference type="ARBA" id="ARBA00022842"/>
    </source>
</evidence>
<sequence>MIQDLGSHRYHNEYHPIPPRDNDYILFFQGRQVLVKITGDTFSFPDFQYAEKYYPQIYTSYTYLFSIDERNYYLPKDCCMESLPGFSMEDIIIFRNLSPQVNCFALITGYQLHNWYSIRKFCGKCGHPLVPDSRERMMYCPQCKNTEYPKISPAVIVGIRNGNKLLLSKYAGGTARRYALIAGFAEIGETLEETVKREVMEEVGLKVKNIQYYKSQPWSLSSSLLMGFYCDLDGSDHIVLEEDELSEAEWFEREDIPYDDYDVSLTREMMIQFKKGLDGSIRKG</sequence>
<dbReference type="GO" id="GO:0019677">
    <property type="term" value="P:NAD+ catabolic process"/>
    <property type="evidence" value="ECO:0007669"/>
    <property type="project" value="TreeGrafter"/>
</dbReference>
<dbReference type="GO" id="GO:0005829">
    <property type="term" value="C:cytosol"/>
    <property type="evidence" value="ECO:0007669"/>
    <property type="project" value="TreeGrafter"/>
</dbReference>
<evidence type="ECO:0000313" key="12">
    <source>
        <dbReference type="Proteomes" id="UP000823850"/>
    </source>
</evidence>
<keyword evidence="7" id="KW-0460">Magnesium</keyword>
<keyword evidence="6 11" id="KW-0378">Hydrolase</keyword>
<dbReference type="AlphaFoldDB" id="A0A9D2U4Z7"/>
<evidence type="ECO:0000256" key="8">
    <source>
        <dbReference type="ARBA" id="ARBA00023027"/>
    </source>
</evidence>